<sequence>MLETSARLLRMLTLLQAHRDWSGADLAGRLGVSPRTVRRDVDKLRLLGYPIDAIGGVGGGYRLGAGAALPPLLLDDEEAVAVAVGLRTAAAGAVTGIAETSVRALAKLDQVLPARLRHQVGTLSSAVVTMPMLGPTIDPAVLTAIAAAVRDRQRLRFDYTPAEGAAGVRDVEPYRLVQSGRRWYLVGWDTGRSDWRTFRVDRIALRVPGGPRFAPRPLPAEDLAAYVALGVTTHQYRYQAVLTMHGPAQAVADEVPPTIGVVEPIDAHTCTLRIGSDSLDQLAVWVAAFGFEFEIREPPELVAHLRTLTARLQRAVGVAVGVSGAGRAAKPVRLDVFASRPAPETLTWSGLGPG</sequence>
<dbReference type="PIRSF" id="PIRSF016838">
    <property type="entry name" value="PafC"/>
    <property type="match status" value="1"/>
</dbReference>
<keyword evidence="1" id="KW-0805">Transcription regulation</keyword>
<dbReference type="EMBL" id="BLPG01000002">
    <property type="protein sequence ID" value="GFJ95685.1"/>
    <property type="molecule type" value="Genomic_DNA"/>
</dbReference>
<protein>
    <submittedName>
        <fullName evidence="5">DNA-binding transcriptional regulator</fullName>
    </submittedName>
</protein>
<accession>A0A6V8LSF9</accession>
<comment type="caution">
    <text evidence="5">The sequence shown here is derived from an EMBL/GenBank/DDBJ whole genome shotgun (WGS) entry which is preliminary data.</text>
</comment>
<dbReference type="GO" id="GO:0003700">
    <property type="term" value="F:DNA-binding transcription factor activity"/>
    <property type="evidence" value="ECO:0007669"/>
    <property type="project" value="InterPro"/>
</dbReference>
<dbReference type="PROSITE" id="PS00894">
    <property type="entry name" value="HTH_DEOR_1"/>
    <property type="match status" value="1"/>
</dbReference>
<dbReference type="InterPro" id="IPR036390">
    <property type="entry name" value="WH_DNA-bd_sf"/>
</dbReference>
<dbReference type="Pfam" id="PF25583">
    <property type="entry name" value="WCX"/>
    <property type="match status" value="1"/>
</dbReference>
<dbReference type="Pfam" id="PF08279">
    <property type="entry name" value="HTH_11"/>
    <property type="match status" value="1"/>
</dbReference>
<keyword evidence="3" id="KW-0804">Transcription</keyword>
<dbReference type="InterPro" id="IPR018356">
    <property type="entry name" value="Tscrpt_reg_HTH_DeoR_CS"/>
</dbReference>
<dbReference type="GO" id="GO:0003677">
    <property type="term" value="F:DNA binding"/>
    <property type="evidence" value="ECO:0007669"/>
    <property type="project" value="UniProtKB-KW"/>
</dbReference>
<dbReference type="InterPro" id="IPR057727">
    <property type="entry name" value="WCX_dom"/>
</dbReference>
<dbReference type="Gene3D" id="1.10.10.10">
    <property type="entry name" value="Winged helix-like DNA-binding domain superfamily/Winged helix DNA-binding domain"/>
    <property type="match status" value="1"/>
</dbReference>
<evidence type="ECO:0000256" key="3">
    <source>
        <dbReference type="ARBA" id="ARBA00023163"/>
    </source>
</evidence>
<dbReference type="SUPFAM" id="SSF46785">
    <property type="entry name" value="Winged helix' DNA-binding domain"/>
    <property type="match status" value="1"/>
</dbReference>
<dbReference type="PROSITE" id="PS52050">
    <property type="entry name" value="WYL"/>
    <property type="match status" value="1"/>
</dbReference>
<keyword evidence="2 5" id="KW-0238">DNA-binding</keyword>
<dbReference type="PROSITE" id="PS51000">
    <property type="entry name" value="HTH_DEOR_2"/>
    <property type="match status" value="1"/>
</dbReference>
<feature type="domain" description="HTH deoR-type" evidence="4">
    <location>
        <begin position="4"/>
        <end position="59"/>
    </location>
</feature>
<evidence type="ECO:0000259" key="4">
    <source>
        <dbReference type="PROSITE" id="PS51000"/>
    </source>
</evidence>
<reference evidence="5 6" key="1">
    <citation type="submission" date="2020-03" db="EMBL/GenBank/DDBJ databases">
        <title>Whole genome shotgun sequence of Phytohabitans rumicis NBRC 108638.</title>
        <authorList>
            <person name="Komaki H."/>
            <person name="Tamura T."/>
        </authorList>
    </citation>
    <scope>NUCLEOTIDE SEQUENCE [LARGE SCALE GENOMIC DNA]</scope>
    <source>
        <strain evidence="5 6">NBRC 108638</strain>
    </source>
</reference>
<evidence type="ECO:0000313" key="6">
    <source>
        <dbReference type="Proteomes" id="UP000482960"/>
    </source>
</evidence>
<dbReference type="Pfam" id="PF13280">
    <property type="entry name" value="WYL"/>
    <property type="match status" value="1"/>
</dbReference>
<organism evidence="5 6">
    <name type="scientific">Phytohabitans rumicis</name>
    <dbReference type="NCBI Taxonomy" id="1076125"/>
    <lineage>
        <taxon>Bacteria</taxon>
        <taxon>Bacillati</taxon>
        <taxon>Actinomycetota</taxon>
        <taxon>Actinomycetes</taxon>
        <taxon>Micromonosporales</taxon>
        <taxon>Micromonosporaceae</taxon>
    </lineage>
</organism>
<dbReference type="InterPro" id="IPR028349">
    <property type="entry name" value="PafC-like"/>
</dbReference>
<proteinExistence type="predicted"/>
<evidence type="ECO:0000313" key="5">
    <source>
        <dbReference type="EMBL" id="GFJ95685.1"/>
    </source>
</evidence>
<dbReference type="InterPro" id="IPR026881">
    <property type="entry name" value="WYL_dom"/>
</dbReference>
<dbReference type="InterPro" id="IPR013196">
    <property type="entry name" value="HTH_11"/>
</dbReference>
<dbReference type="InterPro" id="IPR036388">
    <property type="entry name" value="WH-like_DNA-bd_sf"/>
</dbReference>
<name>A0A6V8LSF9_9ACTN</name>
<dbReference type="PANTHER" id="PTHR34580:SF3">
    <property type="entry name" value="PROTEIN PAFB"/>
    <property type="match status" value="1"/>
</dbReference>
<reference evidence="5 6" key="2">
    <citation type="submission" date="2020-03" db="EMBL/GenBank/DDBJ databases">
        <authorList>
            <person name="Ichikawa N."/>
            <person name="Kimura A."/>
            <person name="Kitahashi Y."/>
            <person name="Uohara A."/>
        </authorList>
    </citation>
    <scope>NUCLEOTIDE SEQUENCE [LARGE SCALE GENOMIC DNA]</scope>
    <source>
        <strain evidence="5 6">NBRC 108638</strain>
    </source>
</reference>
<evidence type="ECO:0000256" key="1">
    <source>
        <dbReference type="ARBA" id="ARBA00023015"/>
    </source>
</evidence>
<dbReference type="Proteomes" id="UP000482960">
    <property type="component" value="Unassembled WGS sequence"/>
</dbReference>
<keyword evidence="6" id="KW-1185">Reference proteome</keyword>
<dbReference type="PANTHER" id="PTHR34580">
    <property type="match status" value="1"/>
</dbReference>
<evidence type="ECO:0000256" key="2">
    <source>
        <dbReference type="ARBA" id="ARBA00023125"/>
    </source>
</evidence>
<dbReference type="AlphaFoldDB" id="A0A6V8LSF9"/>
<dbReference type="RefSeq" id="WP_173084980.1">
    <property type="nucleotide sequence ID" value="NZ_BLPG01000002.1"/>
</dbReference>
<dbReference type="InterPro" id="IPR001034">
    <property type="entry name" value="DeoR_HTH"/>
</dbReference>
<gene>
    <name evidence="5" type="ORF">Prum_093270</name>
</gene>
<dbReference type="InterPro" id="IPR051534">
    <property type="entry name" value="CBASS_pafABC_assoc_protein"/>
</dbReference>